<accession>A0ABT0BHP8</accession>
<sequence length="92" mass="9414">MIEPPAERPVSLPSRPTPGWAYLVGLALPLGLIAAAALLVPADAGRLLGISLASWCLFACAPVTSACLALCWHLTGGASDETRTDTIDDGEG</sequence>
<gene>
    <name evidence="2" type="ORF">MTR62_16325</name>
</gene>
<keyword evidence="3" id="KW-1185">Reference proteome</keyword>
<reference evidence="2" key="1">
    <citation type="submission" date="2022-03" db="EMBL/GenBank/DDBJ databases">
        <title>Identification of a novel bacterium isolated from mangrove sediments.</title>
        <authorList>
            <person name="Pan X."/>
        </authorList>
    </citation>
    <scope>NUCLEOTIDE SEQUENCE</scope>
    <source>
        <strain evidence="2">B1949</strain>
    </source>
</reference>
<dbReference type="Proteomes" id="UP001162881">
    <property type="component" value="Unassembled WGS sequence"/>
</dbReference>
<name>A0ABT0BHP8_9SPHN</name>
<feature type="transmembrane region" description="Helical" evidence="1">
    <location>
        <begin position="20"/>
        <end position="40"/>
    </location>
</feature>
<keyword evidence="1" id="KW-0472">Membrane</keyword>
<keyword evidence="1" id="KW-1133">Transmembrane helix</keyword>
<proteinExistence type="predicted"/>
<keyword evidence="1" id="KW-0812">Transmembrane</keyword>
<evidence type="ECO:0000313" key="2">
    <source>
        <dbReference type="EMBL" id="MCJ2184244.1"/>
    </source>
</evidence>
<protein>
    <recommendedName>
        <fullName evidence="4">DUF3311 domain-containing protein</fullName>
    </recommendedName>
</protein>
<evidence type="ECO:0000256" key="1">
    <source>
        <dbReference type="SAM" id="Phobius"/>
    </source>
</evidence>
<comment type="caution">
    <text evidence="2">The sequence shown here is derived from an EMBL/GenBank/DDBJ whole genome shotgun (WGS) entry which is preliminary data.</text>
</comment>
<dbReference type="EMBL" id="JALHLF010000086">
    <property type="protein sequence ID" value="MCJ2184244.1"/>
    <property type="molecule type" value="Genomic_DNA"/>
</dbReference>
<evidence type="ECO:0008006" key="4">
    <source>
        <dbReference type="Google" id="ProtNLM"/>
    </source>
</evidence>
<organism evidence="2 3">
    <name type="scientific">Novosphingobium organovorum</name>
    <dbReference type="NCBI Taxonomy" id="2930092"/>
    <lineage>
        <taxon>Bacteria</taxon>
        <taxon>Pseudomonadati</taxon>
        <taxon>Pseudomonadota</taxon>
        <taxon>Alphaproteobacteria</taxon>
        <taxon>Sphingomonadales</taxon>
        <taxon>Sphingomonadaceae</taxon>
        <taxon>Novosphingobium</taxon>
    </lineage>
</organism>
<dbReference type="RefSeq" id="WP_244022886.1">
    <property type="nucleotide sequence ID" value="NZ_JALHLF010000086.1"/>
</dbReference>
<feature type="transmembrane region" description="Helical" evidence="1">
    <location>
        <begin position="52"/>
        <end position="75"/>
    </location>
</feature>
<evidence type="ECO:0000313" key="3">
    <source>
        <dbReference type="Proteomes" id="UP001162881"/>
    </source>
</evidence>